<evidence type="ECO:0000313" key="2">
    <source>
        <dbReference type="Proteomes" id="UP000661696"/>
    </source>
</evidence>
<protein>
    <submittedName>
        <fullName evidence="1">Uncharacterized protein</fullName>
    </submittedName>
</protein>
<keyword evidence="2" id="KW-1185">Reference proteome</keyword>
<accession>A0ABS1QGX6</accession>
<dbReference type="EMBL" id="JAELVM010000002">
    <property type="protein sequence ID" value="MBL1221850.1"/>
    <property type="molecule type" value="Genomic_DNA"/>
</dbReference>
<dbReference type="Proteomes" id="UP000661696">
    <property type="component" value="Unassembled WGS sequence"/>
</dbReference>
<gene>
    <name evidence="1" type="ORF">JET18_13440</name>
</gene>
<organism evidence="1 2">
    <name type="scientific">Chryseobacterium endalhagicum</name>
    <dbReference type="NCBI Taxonomy" id="2797638"/>
    <lineage>
        <taxon>Bacteria</taxon>
        <taxon>Pseudomonadati</taxon>
        <taxon>Bacteroidota</taxon>
        <taxon>Flavobacteriia</taxon>
        <taxon>Flavobacteriales</taxon>
        <taxon>Weeksellaceae</taxon>
        <taxon>Chryseobacterium group</taxon>
        <taxon>Chryseobacterium</taxon>
    </lineage>
</organism>
<evidence type="ECO:0000313" key="1">
    <source>
        <dbReference type="EMBL" id="MBL1221850.1"/>
    </source>
</evidence>
<name>A0ABS1QGX6_9FLAO</name>
<dbReference type="RefSeq" id="WP_202091837.1">
    <property type="nucleotide sequence ID" value="NZ_JAELVM010000002.1"/>
</dbReference>
<sequence length="342" mass="40032">MYNYRPIGVYGAKTLADEEREKRKERLDRERPDVDDLEQQIKKTGKNLLIVLESDGKDQFDDTHNNIWLVRHIPSFANYDSFAELAKKYKFKNIAIVHHGNTYSDHTVRDAIKVILHYQDFQVLGEVYKKMDKKDITELDDKYFEDFRKECDKLHSGTYELRHVKSYLSLRLLLNTIQDNFSFFSIACNEADDKEYLYEMAKMTDKKIKIFANSNFTQIEISRHFPVNNPFVINFGSILNCFLTTGDSWINPNGWSYINTSSNKITVTKQDIWLYSIGAKVYELVDRTAVLTPEQAKKISEYQIYYSKKFKVGYSRAKGDAVYDQLIKQIIKDNPGIPLIPK</sequence>
<comment type="caution">
    <text evidence="1">The sequence shown here is derived from an EMBL/GenBank/DDBJ whole genome shotgun (WGS) entry which is preliminary data.</text>
</comment>
<proteinExistence type="predicted"/>
<reference evidence="1 2" key="1">
    <citation type="submission" date="2020-12" db="EMBL/GenBank/DDBJ databases">
        <title>Chryseobacterium endoalhailicus sp. nov., isolated from seed of leguminous plant.</title>
        <authorList>
            <person name="Zhang X."/>
        </authorList>
    </citation>
    <scope>NUCLEOTIDE SEQUENCE [LARGE SCALE GENOMIC DNA]</scope>
    <source>
        <strain evidence="1 2">L7</strain>
    </source>
</reference>